<dbReference type="InterPro" id="IPR046335">
    <property type="entry name" value="LacI/GalR-like_sensor"/>
</dbReference>
<dbReference type="Pfam" id="PF13377">
    <property type="entry name" value="Peripla_BP_3"/>
    <property type="match status" value="1"/>
</dbReference>
<dbReference type="STRING" id="648782.SAMN04488554_1180"/>
<dbReference type="CDD" id="cd06267">
    <property type="entry name" value="PBP1_LacI_sugar_binding-like"/>
    <property type="match status" value="1"/>
</dbReference>
<evidence type="ECO:0000259" key="4">
    <source>
        <dbReference type="PROSITE" id="PS50932"/>
    </source>
</evidence>
<dbReference type="PROSITE" id="PS50932">
    <property type="entry name" value="HTH_LACI_2"/>
    <property type="match status" value="1"/>
</dbReference>
<dbReference type="PANTHER" id="PTHR30146">
    <property type="entry name" value="LACI-RELATED TRANSCRIPTIONAL REPRESSOR"/>
    <property type="match status" value="1"/>
</dbReference>
<dbReference type="PANTHER" id="PTHR30146:SF145">
    <property type="entry name" value="RIBOSE OPERON REPRESSOR"/>
    <property type="match status" value="1"/>
</dbReference>
<accession>A0A1H5EZ88</accession>
<dbReference type="GO" id="GO:0000976">
    <property type="term" value="F:transcription cis-regulatory region binding"/>
    <property type="evidence" value="ECO:0007669"/>
    <property type="project" value="TreeGrafter"/>
</dbReference>
<keyword evidence="2" id="KW-0238">DNA-binding</keyword>
<dbReference type="InterPro" id="IPR028082">
    <property type="entry name" value="Peripla_BP_I"/>
</dbReference>
<sequence>MWEHPRVSTDRPVRITDVAEAAGVSIATVSRVLNGSSTVDPVLAERVRSAALATRYVPNSNGRALRRQRADVWAVIVSDVKNPFFTSLVTAVEHVAVRSGHSVMLCNTDEHLDRERGYLDAAIAQRMSGVVVSVTSEDHSDLTPLLAAGIPTVVVDRRVHDFAGDSILLDNEKAGRIAVEHLLALGHRDIMCLAGPSGVSTTEDRLDGMRHALADADIPLESERMVRTDLQMADAEAAVRAAVQGPRRPDAVVAMNGPLTAGAYRGIQQSGLRVPEEISLVGVDDDTWTQMVHPAVTLVAQPVEEMGTLAAERLNARAADEHIAPVHLLLEPELIVRGTTAPRR</sequence>
<dbReference type="PRINTS" id="PR00036">
    <property type="entry name" value="HTHLACI"/>
</dbReference>
<evidence type="ECO:0000313" key="6">
    <source>
        <dbReference type="Proteomes" id="UP000199220"/>
    </source>
</evidence>
<dbReference type="GO" id="GO:0003700">
    <property type="term" value="F:DNA-binding transcription factor activity"/>
    <property type="evidence" value="ECO:0007669"/>
    <property type="project" value="TreeGrafter"/>
</dbReference>
<dbReference type="AlphaFoldDB" id="A0A1H5EZ88"/>
<evidence type="ECO:0000256" key="1">
    <source>
        <dbReference type="ARBA" id="ARBA00023015"/>
    </source>
</evidence>
<organism evidence="5 6">
    <name type="scientific">Ruania alba</name>
    <dbReference type="NCBI Taxonomy" id="648782"/>
    <lineage>
        <taxon>Bacteria</taxon>
        <taxon>Bacillati</taxon>
        <taxon>Actinomycetota</taxon>
        <taxon>Actinomycetes</taxon>
        <taxon>Micrococcales</taxon>
        <taxon>Ruaniaceae</taxon>
        <taxon>Ruania</taxon>
    </lineage>
</organism>
<dbReference type="SUPFAM" id="SSF53822">
    <property type="entry name" value="Periplasmic binding protein-like I"/>
    <property type="match status" value="1"/>
</dbReference>
<dbReference type="InterPro" id="IPR000843">
    <property type="entry name" value="HTH_LacI"/>
</dbReference>
<evidence type="ECO:0000256" key="3">
    <source>
        <dbReference type="ARBA" id="ARBA00023163"/>
    </source>
</evidence>
<evidence type="ECO:0000313" key="5">
    <source>
        <dbReference type="EMBL" id="SED96399.1"/>
    </source>
</evidence>
<dbReference type="CDD" id="cd01392">
    <property type="entry name" value="HTH_LacI"/>
    <property type="match status" value="1"/>
</dbReference>
<gene>
    <name evidence="5" type="ORF">SAMN04488554_1180</name>
</gene>
<reference evidence="6" key="1">
    <citation type="submission" date="2016-10" db="EMBL/GenBank/DDBJ databases">
        <authorList>
            <person name="Varghese N."/>
            <person name="Submissions S."/>
        </authorList>
    </citation>
    <scope>NUCLEOTIDE SEQUENCE [LARGE SCALE GENOMIC DNA]</scope>
    <source>
        <strain evidence="6">DSM 21368</strain>
    </source>
</reference>
<dbReference type="InterPro" id="IPR010982">
    <property type="entry name" value="Lambda_DNA-bd_dom_sf"/>
</dbReference>
<dbReference type="Proteomes" id="UP000199220">
    <property type="component" value="Unassembled WGS sequence"/>
</dbReference>
<dbReference type="Pfam" id="PF00356">
    <property type="entry name" value="LacI"/>
    <property type="match status" value="1"/>
</dbReference>
<dbReference type="SUPFAM" id="SSF47413">
    <property type="entry name" value="lambda repressor-like DNA-binding domains"/>
    <property type="match status" value="1"/>
</dbReference>
<keyword evidence="6" id="KW-1185">Reference proteome</keyword>
<dbReference type="Gene3D" id="1.10.260.40">
    <property type="entry name" value="lambda repressor-like DNA-binding domains"/>
    <property type="match status" value="1"/>
</dbReference>
<name>A0A1H5EZ88_9MICO</name>
<dbReference type="EMBL" id="FNTX01000001">
    <property type="protein sequence ID" value="SED96399.1"/>
    <property type="molecule type" value="Genomic_DNA"/>
</dbReference>
<dbReference type="OrthoDB" id="37081at2"/>
<feature type="domain" description="HTH lacI-type" evidence="4">
    <location>
        <begin position="13"/>
        <end position="67"/>
    </location>
</feature>
<keyword evidence="1" id="KW-0805">Transcription regulation</keyword>
<evidence type="ECO:0000256" key="2">
    <source>
        <dbReference type="ARBA" id="ARBA00023125"/>
    </source>
</evidence>
<dbReference type="Gene3D" id="3.40.50.2300">
    <property type="match status" value="2"/>
</dbReference>
<keyword evidence="3" id="KW-0804">Transcription</keyword>
<protein>
    <submittedName>
        <fullName evidence="5">Transcriptional regulator, LacI family</fullName>
    </submittedName>
</protein>
<proteinExistence type="predicted"/>
<dbReference type="PROSITE" id="PS00356">
    <property type="entry name" value="HTH_LACI_1"/>
    <property type="match status" value="1"/>
</dbReference>
<dbReference type="SMART" id="SM00354">
    <property type="entry name" value="HTH_LACI"/>
    <property type="match status" value="1"/>
</dbReference>